<evidence type="ECO:0000256" key="10">
    <source>
        <dbReference type="ARBA" id="ARBA00080775"/>
    </source>
</evidence>
<dbReference type="OrthoDB" id="9808814at2"/>
<sequence length="263" mass="29039">MNLREKYGEWGIVLGATEGVGKAFCEKLAQGGMNVVMVGRREEKLKELGESIKQTYGVDYKVVKADFSTPNATDAIFAATEGLDMGFMSYVACLHSFGKIQDTPWEKHEAMINVNVVTFMKCFYHYMKIFAAQDRGAVINVSSMTGISSSPWNGQYGAGKAFILKMTEAVACEVEKTNVDVEVITLGTTLTPSLLSNLPGGPQGEAVMKIAQTPEEVVDEAFEKLGKEFSVISGERNKKSVQDWRANHTADEYIRYMGSFYQE</sequence>
<dbReference type="Pfam" id="PF00106">
    <property type="entry name" value="adh_short"/>
    <property type="match status" value="1"/>
</dbReference>
<keyword evidence="4" id="KW-0443">Lipid metabolism</keyword>
<dbReference type="GO" id="GO:0047022">
    <property type="term" value="F:7-beta-hydroxysteroid dehydrogenase (NADP+) activity"/>
    <property type="evidence" value="ECO:0007669"/>
    <property type="project" value="UniProtKB-EC"/>
</dbReference>
<dbReference type="PANTHER" id="PTHR43899">
    <property type="entry name" value="RH59310P"/>
    <property type="match status" value="1"/>
</dbReference>
<evidence type="ECO:0000256" key="3">
    <source>
        <dbReference type="ARBA" id="ARBA00023002"/>
    </source>
</evidence>
<evidence type="ECO:0000256" key="1">
    <source>
        <dbReference type="ARBA" id="ARBA00006484"/>
    </source>
</evidence>
<evidence type="ECO:0000256" key="2">
    <source>
        <dbReference type="ARBA" id="ARBA00022963"/>
    </source>
</evidence>
<dbReference type="Proteomes" id="UP000295184">
    <property type="component" value="Unassembled WGS sequence"/>
</dbReference>
<keyword evidence="11" id="KW-0088">Bile acid catabolism</keyword>
<keyword evidence="3" id="KW-0560">Oxidoreductase</keyword>
<comment type="caution">
    <text evidence="12">The sequence shown here is derived from an EMBL/GenBank/DDBJ whole genome shotgun (WGS) entry which is preliminary data.</text>
</comment>
<name>A0A4R1R5K6_9FIRM</name>
<evidence type="ECO:0000256" key="5">
    <source>
        <dbReference type="ARBA" id="ARBA00023221"/>
    </source>
</evidence>
<dbReference type="RefSeq" id="WP_058962778.1">
    <property type="nucleotide sequence ID" value="NZ_CABKVM010000011.1"/>
</dbReference>
<dbReference type="InterPro" id="IPR002347">
    <property type="entry name" value="SDR_fam"/>
</dbReference>
<dbReference type="STRING" id="1650663.GCA_001486665_00248"/>
<comment type="catalytic activity">
    <reaction evidence="7">
        <text>a 7beta-hydroxysteroid + NADP(+) = a 7-oxosteroid + NADPH + H(+)</text>
        <dbReference type="Rhea" id="RHEA:20233"/>
        <dbReference type="ChEBI" id="CHEBI:15378"/>
        <dbReference type="ChEBI" id="CHEBI:35349"/>
        <dbReference type="ChEBI" id="CHEBI:47789"/>
        <dbReference type="ChEBI" id="CHEBI:57783"/>
        <dbReference type="ChEBI" id="CHEBI:58349"/>
        <dbReference type="EC" id="1.1.1.201"/>
    </reaction>
    <physiologicalReaction direction="right-to-left" evidence="7">
        <dbReference type="Rhea" id="RHEA:20235"/>
    </physiologicalReaction>
</comment>
<evidence type="ECO:0000256" key="4">
    <source>
        <dbReference type="ARBA" id="ARBA00023098"/>
    </source>
</evidence>
<dbReference type="AlphaFoldDB" id="A0A4R1R5K6"/>
<comment type="similarity">
    <text evidence="1">Belongs to the short-chain dehydrogenases/reductases (SDR) family.</text>
</comment>
<accession>A0A4R1R5K6</accession>
<dbReference type="GeneID" id="97381669"/>
<dbReference type="GO" id="GO:0016042">
    <property type="term" value="P:lipid catabolic process"/>
    <property type="evidence" value="ECO:0007669"/>
    <property type="project" value="UniProtKB-KW"/>
</dbReference>
<evidence type="ECO:0000256" key="9">
    <source>
        <dbReference type="ARBA" id="ARBA00069844"/>
    </source>
</evidence>
<gene>
    <name evidence="12" type="ORF">EDD77_103112</name>
</gene>
<dbReference type="SUPFAM" id="SSF51735">
    <property type="entry name" value="NAD(P)-binding Rossmann-fold domains"/>
    <property type="match status" value="1"/>
</dbReference>
<dbReference type="EMBL" id="SLUM01000003">
    <property type="protein sequence ID" value="TCL60789.1"/>
    <property type="molecule type" value="Genomic_DNA"/>
</dbReference>
<evidence type="ECO:0000256" key="11">
    <source>
        <dbReference type="ARBA" id="ARBA00084096"/>
    </source>
</evidence>
<reference evidence="12 13" key="1">
    <citation type="submission" date="2019-03" db="EMBL/GenBank/DDBJ databases">
        <title>Genomic Encyclopedia of Type Strains, Phase IV (KMG-IV): sequencing the most valuable type-strain genomes for metagenomic binning, comparative biology and taxonomic classification.</title>
        <authorList>
            <person name="Goeker M."/>
        </authorList>
    </citation>
    <scope>NUCLEOTIDE SEQUENCE [LARGE SCALE GENOMIC DNA]</scope>
    <source>
        <strain evidence="12 13">DSM 100451</strain>
    </source>
</reference>
<protein>
    <recommendedName>
        <fullName evidence="9">7beta-hydroxysteroid dehydrogenase</fullName>
        <ecNumber evidence="6">1.1.1.201</ecNumber>
    </recommendedName>
    <alternativeName>
        <fullName evidence="10">NADP-dependent 7beta-hydroxysteroid dehydrogenase</fullName>
    </alternativeName>
</protein>
<dbReference type="Gene3D" id="3.40.50.720">
    <property type="entry name" value="NAD(P)-binding Rossmann-like Domain"/>
    <property type="match status" value="1"/>
</dbReference>
<dbReference type="FunFam" id="3.40.50.720:FF:000990">
    <property type="entry name" value="SDR family oxidoreductase"/>
    <property type="match status" value="1"/>
</dbReference>
<keyword evidence="5" id="KW-0753">Steroid metabolism</keyword>
<evidence type="ECO:0000256" key="6">
    <source>
        <dbReference type="ARBA" id="ARBA00039048"/>
    </source>
</evidence>
<dbReference type="PANTHER" id="PTHR43899:SF13">
    <property type="entry name" value="RH59310P"/>
    <property type="match status" value="1"/>
</dbReference>
<evidence type="ECO:0000313" key="12">
    <source>
        <dbReference type="EMBL" id="TCL60789.1"/>
    </source>
</evidence>
<evidence type="ECO:0000256" key="7">
    <source>
        <dbReference type="ARBA" id="ARBA00049300"/>
    </source>
</evidence>
<dbReference type="EC" id="1.1.1.201" evidence="6"/>
<comment type="catalytic activity">
    <reaction evidence="8">
        <text>7-oxolithocholate + NADPH + H(+) = ursodeoxycholate + NADP(+)</text>
        <dbReference type="Rhea" id="RHEA:47540"/>
        <dbReference type="ChEBI" id="CHEBI:15378"/>
        <dbReference type="ChEBI" id="CHEBI:57783"/>
        <dbReference type="ChEBI" id="CHEBI:58349"/>
        <dbReference type="ChEBI" id="CHEBI:78604"/>
        <dbReference type="ChEBI" id="CHEBI:78605"/>
    </reaction>
    <physiologicalReaction direction="left-to-right" evidence="8">
        <dbReference type="Rhea" id="RHEA:47541"/>
    </physiologicalReaction>
</comment>
<evidence type="ECO:0000256" key="8">
    <source>
        <dbReference type="ARBA" id="ARBA00049462"/>
    </source>
</evidence>
<dbReference type="PRINTS" id="PR00081">
    <property type="entry name" value="GDHRDH"/>
</dbReference>
<proteinExistence type="inferred from homology"/>
<evidence type="ECO:0000313" key="13">
    <source>
        <dbReference type="Proteomes" id="UP000295184"/>
    </source>
</evidence>
<keyword evidence="2" id="KW-0442">Lipid degradation</keyword>
<dbReference type="InterPro" id="IPR036291">
    <property type="entry name" value="NAD(P)-bd_dom_sf"/>
</dbReference>
<dbReference type="InterPro" id="IPR051019">
    <property type="entry name" value="VLCFA-Steroid_DH"/>
</dbReference>
<dbReference type="GO" id="GO:0030573">
    <property type="term" value="P:bile acid catabolic process"/>
    <property type="evidence" value="ECO:0007669"/>
    <property type="project" value="UniProtKB-KW"/>
</dbReference>
<organism evidence="12 13">
    <name type="scientific">Allofournierella massiliensis</name>
    <dbReference type="NCBI Taxonomy" id="1650663"/>
    <lineage>
        <taxon>Bacteria</taxon>
        <taxon>Bacillati</taxon>
        <taxon>Bacillota</taxon>
        <taxon>Clostridia</taxon>
        <taxon>Eubacteriales</taxon>
        <taxon>Oscillospiraceae</taxon>
        <taxon>Allofournierella</taxon>
    </lineage>
</organism>